<accession>A0A090AIX6</accession>
<dbReference type="InterPro" id="IPR050834">
    <property type="entry name" value="Glycosyltransf_2"/>
</dbReference>
<dbReference type="SUPFAM" id="SSF53756">
    <property type="entry name" value="UDP-Glycosyltransferase/glycogen phosphorylase"/>
    <property type="match status" value="1"/>
</dbReference>
<dbReference type="InterPro" id="IPR029044">
    <property type="entry name" value="Nucleotide-diphossugar_trans"/>
</dbReference>
<dbReference type="PANTHER" id="PTHR43685">
    <property type="entry name" value="GLYCOSYLTRANSFERASE"/>
    <property type="match status" value="1"/>
</dbReference>
<dbReference type="KEGG" id="tig:THII_1140"/>
<dbReference type="Gene3D" id="3.90.550.10">
    <property type="entry name" value="Spore Coat Polysaccharide Biosynthesis Protein SpsA, Chain A"/>
    <property type="match status" value="1"/>
</dbReference>
<dbReference type="Proteomes" id="UP000031623">
    <property type="component" value="Chromosome"/>
</dbReference>
<dbReference type="GO" id="GO:0016740">
    <property type="term" value="F:transferase activity"/>
    <property type="evidence" value="ECO:0007669"/>
    <property type="project" value="UniProtKB-KW"/>
</dbReference>
<reference evidence="3 4" key="1">
    <citation type="journal article" date="2014" name="ISME J.">
        <title>Ecophysiology of Thioploca ingrica as revealed by the complete genome sequence supplemented with proteomic evidence.</title>
        <authorList>
            <person name="Kojima H."/>
            <person name="Ogura Y."/>
            <person name="Yamamoto N."/>
            <person name="Togashi T."/>
            <person name="Mori H."/>
            <person name="Watanabe T."/>
            <person name="Nemoto F."/>
            <person name="Kurokawa K."/>
            <person name="Hayashi T."/>
            <person name="Fukui M."/>
        </authorList>
    </citation>
    <scope>NUCLEOTIDE SEQUENCE [LARGE SCALE GENOMIC DNA]</scope>
</reference>
<keyword evidence="1" id="KW-0175">Coiled coil</keyword>
<dbReference type="InterPro" id="IPR001173">
    <property type="entry name" value="Glyco_trans_2-like"/>
</dbReference>
<organism evidence="3 4">
    <name type="scientific">Thioploca ingrica</name>
    <dbReference type="NCBI Taxonomy" id="40754"/>
    <lineage>
        <taxon>Bacteria</taxon>
        <taxon>Pseudomonadati</taxon>
        <taxon>Pseudomonadota</taxon>
        <taxon>Gammaproteobacteria</taxon>
        <taxon>Thiotrichales</taxon>
        <taxon>Thiotrichaceae</taxon>
        <taxon>Thioploca</taxon>
    </lineage>
</organism>
<dbReference type="Pfam" id="PF13692">
    <property type="entry name" value="Glyco_trans_1_4"/>
    <property type="match status" value="1"/>
</dbReference>
<gene>
    <name evidence="3" type="ORF">THII_1140</name>
</gene>
<keyword evidence="3" id="KW-0808">Transferase</keyword>
<dbReference type="EMBL" id="AP014633">
    <property type="protein sequence ID" value="BAP55437.1"/>
    <property type="molecule type" value="Genomic_DNA"/>
</dbReference>
<keyword evidence="4" id="KW-1185">Reference proteome</keyword>
<dbReference type="PANTHER" id="PTHR43685:SF2">
    <property type="entry name" value="GLYCOSYLTRANSFERASE 2-LIKE DOMAIN-CONTAINING PROTEIN"/>
    <property type="match status" value="1"/>
</dbReference>
<dbReference type="STRING" id="40754.THII_1140"/>
<sequence>MSQIVNILKRPTHPMSKRIYHHRNLPPALSIAIIVRTKDRPQLLTRSLQSLAEQKRIPDEVIVVNDGGVAIDNIVSLFAALNIQLINNTHSQGRARAGNQGVQATHSQVIGFLDDDDRLLPDHLQRLEKARLLFDAKVAYSGCRLIQRELVGEEIVLQEKIIGQFNDPYDAERLRYENYIPLINLLIDRELWLQSGGFDESFEVFEDWDLLFRLSQQTAFYHLNRITTEYAVWGKSQITQATDRPRWQAIYRHFLEKHWLPLSTADQLQYLAEYWRFSQERRGILQDTRQDKQTLQLQILQTHQTLEQAQSQLTHYQQQLAQHQEQFAQLQQQYAQLQTDWQRKYEQLQIESIQLQADWRKKYEQLQLDWSKKYEQLQADWSKKYEQLQLDWQQKYQRLESEYAHLQADWTAKYQQLQSDYNQLQVNWISQYQQLQTEQAQQLAQHQAKWQQQQEQLQIAAAKKQSQLQVSYEQQEAHFKQQQAEMLAALAKQTQQYHELQTITQQDQTHYQALQVNLHELSKQIAVGLSQSTINKILQAQTGAYALATTTGGTLDDYHRLVDWIRGKAQHLSQLEQQLLSSWQPLPSEYQNLRQEINQLVQLILASRWPQVRRYAALVQALDQHTEQLFIKIQPVVTFSTHWTHQTGLIRLFQAVESNEIPPPRPLSAVYPTFMSIAGTPENPQFMESVHELGTIPFLLEAKRVLVFTVYCTLNHFFRIDLLLATRLRINTCQVRIIIRELTTKVPLRVIYLEALEILDNRFQPINFEPIIDSAGKTYQLEIDSPDANEHSGIAIWCHPQCPEQYPSQQLSTVIAQRSPQQLPVWAQQSLLAVPLATPLNVTSAPHLFILGGITAATPVISLHVWLMRLAQALQSAQTSGQVIVYGQLSQEVVHYCRHHQWVTLEGSVQFELATLLNGGKQQMTPTTEYLWCCDLNALPQFDIVTRALEIFATHSQAALLVPLETYADGKIRAGYAALKRDGVLQTPAAGTPSDHPYHGYRRLVEAASSLLVILKTGWLSQLEMEIIRAYYTPMYQVTELIWQLKQHHQQTLYQAVLCYEQDQPYPSFTEQDYLHDNQYFYQRWAQHLPTQFAPFSRQLEAVLNPQQQPTVLVIDATLPMYDEDSGSLRLYTLLKIWVSLGYQITFFPDNLDSQFKYRYALEALGIEVFHGQYGIADALAYRQFDFALISRVEIGHRYIPFIRLLSPRTVIFYDTVDIHYIREQRQAEIENNPQLAAKAQTTKRKELSNCILADRVITVTQDDANHLQQELPNLTFSVIPNIHISQPLPETTWKQRDGLVFVGNYNHHPNQDAVCYFVEAVLPQIQAQLPDVCLYLIGSNIKDHLTALANEHVKITGWAEQLEPELAQRRVFVSYLRYGAGMKGKLGQALSLGLPVVTTTIGAEGMGLVNEETALIADDPDSFAQAVCRLYTDSHLWEKLARQGREYIEQHYGESAVREKLRCMLIG</sequence>
<evidence type="ECO:0000259" key="2">
    <source>
        <dbReference type="Pfam" id="PF00535"/>
    </source>
</evidence>
<evidence type="ECO:0000256" key="1">
    <source>
        <dbReference type="SAM" id="Coils"/>
    </source>
</evidence>
<dbReference type="CDD" id="cd03801">
    <property type="entry name" value="GT4_PimA-like"/>
    <property type="match status" value="1"/>
</dbReference>
<feature type="coiled-coil region" evidence="1">
    <location>
        <begin position="382"/>
        <end position="427"/>
    </location>
</feature>
<dbReference type="Pfam" id="PF00535">
    <property type="entry name" value="Glycos_transf_2"/>
    <property type="match status" value="1"/>
</dbReference>
<protein>
    <submittedName>
        <fullName evidence="3">Glycosyltransferase</fullName>
    </submittedName>
</protein>
<dbReference type="HOGENOM" id="CLU_257719_0_0_6"/>
<dbReference type="SUPFAM" id="SSF53448">
    <property type="entry name" value="Nucleotide-diphospho-sugar transferases"/>
    <property type="match status" value="1"/>
</dbReference>
<dbReference type="OrthoDB" id="9807209at2"/>
<dbReference type="Gene3D" id="3.40.50.2000">
    <property type="entry name" value="Glycogen Phosphorylase B"/>
    <property type="match status" value="1"/>
</dbReference>
<proteinExistence type="predicted"/>
<evidence type="ECO:0000313" key="4">
    <source>
        <dbReference type="Proteomes" id="UP000031623"/>
    </source>
</evidence>
<name>A0A090AIX6_9GAMM</name>
<evidence type="ECO:0000313" key="3">
    <source>
        <dbReference type="EMBL" id="BAP55437.1"/>
    </source>
</evidence>
<feature type="coiled-coil region" evidence="1">
    <location>
        <begin position="292"/>
        <end position="340"/>
    </location>
</feature>
<feature type="domain" description="Glycosyltransferase 2-like" evidence="2">
    <location>
        <begin position="33"/>
        <end position="129"/>
    </location>
</feature>